<dbReference type="AlphaFoldDB" id="A0A5C3MVQ3"/>
<dbReference type="Proteomes" id="UP000305948">
    <property type="component" value="Unassembled WGS sequence"/>
</dbReference>
<organism evidence="1 2">
    <name type="scientific">Heliocybe sulcata</name>
    <dbReference type="NCBI Taxonomy" id="5364"/>
    <lineage>
        <taxon>Eukaryota</taxon>
        <taxon>Fungi</taxon>
        <taxon>Dikarya</taxon>
        <taxon>Basidiomycota</taxon>
        <taxon>Agaricomycotina</taxon>
        <taxon>Agaricomycetes</taxon>
        <taxon>Gloeophyllales</taxon>
        <taxon>Gloeophyllaceae</taxon>
        <taxon>Heliocybe</taxon>
    </lineage>
</organism>
<gene>
    <name evidence="1" type="ORF">OE88DRAFT_1737266</name>
</gene>
<dbReference type="EMBL" id="ML213517">
    <property type="protein sequence ID" value="TFK49053.1"/>
    <property type="molecule type" value="Genomic_DNA"/>
</dbReference>
<evidence type="ECO:0008006" key="3">
    <source>
        <dbReference type="Google" id="ProtNLM"/>
    </source>
</evidence>
<evidence type="ECO:0000313" key="2">
    <source>
        <dbReference type="Proteomes" id="UP000305948"/>
    </source>
</evidence>
<name>A0A5C3MVQ3_9AGAM</name>
<evidence type="ECO:0000313" key="1">
    <source>
        <dbReference type="EMBL" id="TFK49053.1"/>
    </source>
</evidence>
<dbReference type="OrthoDB" id="2674421at2759"/>
<sequence length="495" mass="55837">MSCIYDSKQDSAVVFGSPAQNMKARPITAVSTARYSCQSLVRPTHHTITLGFRSLVPAYLPAGWSSHINPEGQTYFSGTVPLRVVTEERLHVQDVLEQICKWTIYFAQLLKERDIQDVATIELYLELSPEGCLYYFVDHSSRREFWLEDINTEALELPEADSPAHLGYVLEEHYWSHVEHFPMHLGGIPRSIVDDLRGIFVQGSVDQLTSNSSPFPYSPGDCQKFMKLLKLPKGTQYCEQVTDGNVIFTAARLWSVICGHRFSTRYGGDQPTFERERSTLDSPRPSRFLTRFISCALWRIPEIYINKLDKLYEDDIVYADHWRGFMSRCVDDWHTTTTWSLGFLMTNTLLLLNFSYRLPLGSISLLLCIGSILSSIGLSMYHQDQREAVSTEAAAYLDNLQSSRWGFDLAGTLYSLPKALLVWAVVLFAVQSSMLAFHLDGPRPALAIICGVACLTRLSRAYLGGSISCSPRLAWPKLFGSSTKQSTEEGLPLHV</sequence>
<reference evidence="1 2" key="1">
    <citation type="journal article" date="2019" name="Nat. Ecol. Evol.">
        <title>Megaphylogeny resolves global patterns of mushroom evolution.</title>
        <authorList>
            <person name="Varga T."/>
            <person name="Krizsan K."/>
            <person name="Foldi C."/>
            <person name="Dima B."/>
            <person name="Sanchez-Garcia M."/>
            <person name="Sanchez-Ramirez S."/>
            <person name="Szollosi G.J."/>
            <person name="Szarkandi J.G."/>
            <person name="Papp V."/>
            <person name="Albert L."/>
            <person name="Andreopoulos W."/>
            <person name="Angelini C."/>
            <person name="Antonin V."/>
            <person name="Barry K.W."/>
            <person name="Bougher N.L."/>
            <person name="Buchanan P."/>
            <person name="Buyck B."/>
            <person name="Bense V."/>
            <person name="Catcheside P."/>
            <person name="Chovatia M."/>
            <person name="Cooper J."/>
            <person name="Damon W."/>
            <person name="Desjardin D."/>
            <person name="Finy P."/>
            <person name="Geml J."/>
            <person name="Haridas S."/>
            <person name="Hughes K."/>
            <person name="Justo A."/>
            <person name="Karasinski D."/>
            <person name="Kautmanova I."/>
            <person name="Kiss B."/>
            <person name="Kocsube S."/>
            <person name="Kotiranta H."/>
            <person name="LaButti K.M."/>
            <person name="Lechner B.E."/>
            <person name="Liimatainen K."/>
            <person name="Lipzen A."/>
            <person name="Lukacs Z."/>
            <person name="Mihaltcheva S."/>
            <person name="Morgado L.N."/>
            <person name="Niskanen T."/>
            <person name="Noordeloos M.E."/>
            <person name="Ohm R.A."/>
            <person name="Ortiz-Santana B."/>
            <person name="Ovrebo C."/>
            <person name="Racz N."/>
            <person name="Riley R."/>
            <person name="Savchenko A."/>
            <person name="Shiryaev A."/>
            <person name="Soop K."/>
            <person name="Spirin V."/>
            <person name="Szebenyi C."/>
            <person name="Tomsovsky M."/>
            <person name="Tulloss R.E."/>
            <person name="Uehling J."/>
            <person name="Grigoriev I.V."/>
            <person name="Vagvolgyi C."/>
            <person name="Papp T."/>
            <person name="Martin F.M."/>
            <person name="Miettinen O."/>
            <person name="Hibbett D.S."/>
            <person name="Nagy L.G."/>
        </authorList>
    </citation>
    <scope>NUCLEOTIDE SEQUENCE [LARGE SCALE GENOMIC DNA]</scope>
    <source>
        <strain evidence="1 2">OMC1185</strain>
    </source>
</reference>
<proteinExistence type="predicted"/>
<accession>A0A5C3MVQ3</accession>
<keyword evidence="2" id="KW-1185">Reference proteome</keyword>
<protein>
    <recommendedName>
        <fullName evidence="3">WW domain-containing protein</fullName>
    </recommendedName>
</protein>